<evidence type="ECO:0000256" key="4">
    <source>
        <dbReference type="ARBA" id="ARBA00022692"/>
    </source>
</evidence>
<feature type="transmembrane region" description="Helical" evidence="8">
    <location>
        <begin position="447"/>
        <end position="465"/>
    </location>
</feature>
<evidence type="ECO:0000313" key="11">
    <source>
        <dbReference type="Proteomes" id="UP000078561"/>
    </source>
</evidence>
<dbReference type="InterPro" id="IPR003663">
    <property type="entry name" value="Sugar/inositol_transpt"/>
</dbReference>
<dbReference type="STRING" id="4829.A0A168QD16"/>
<comment type="similarity">
    <text evidence="2 7">Belongs to the major facilitator superfamily. Sugar transporter (TC 2.A.1.1) family.</text>
</comment>
<protein>
    <recommendedName>
        <fullName evidence="9">Major facilitator superfamily (MFS) profile domain-containing protein</fullName>
    </recommendedName>
</protein>
<dbReference type="PRINTS" id="PR00171">
    <property type="entry name" value="SUGRTRNSPORT"/>
</dbReference>
<feature type="transmembrane region" description="Helical" evidence="8">
    <location>
        <begin position="335"/>
        <end position="355"/>
    </location>
</feature>
<name>A0A168QD16_ABSGL</name>
<keyword evidence="11" id="KW-1185">Reference proteome</keyword>
<dbReference type="FunCoup" id="A0A168QD16">
    <property type="interactions" value="409"/>
</dbReference>
<keyword evidence="6 8" id="KW-0472">Membrane</keyword>
<dbReference type="GO" id="GO:0016020">
    <property type="term" value="C:membrane"/>
    <property type="evidence" value="ECO:0007669"/>
    <property type="project" value="UniProtKB-SubCell"/>
</dbReference>
<dbReference type="PROSITE" id="PS50850">
    <property type="entry name" value="MFS"/>
    <property type="match status" value="1"/>
</dbReference>
<dbReference type="InterPro" id="IPR005828">
    <property type="entry name" value="MFS_sugar_transport-like"/>
</dbReference>
<evidence type="ECO:0000256" key="6">
    <source>
        <dbReference type="ARBA" id="ARBA00023136"/>
    </source>
</evidence>
<feature type="transmembrane region" description="Helical" evidence="8">
    <location>
        <begin position="87"/>
        <end position="108"/>
    </location>
</feature>
<dbReference type="EMBL" id="LT554358">
    <property type="protein sequence ID" value="SAM04348.1"/>
    <property type="molecule type" value="Genomic_DNA"/>
</dbReference>
<keyword evidence="3 7" id="KW-0813">Transport</keyword>
<feature type="transmembrane region" description="Helical" evidence="8">
    <location>
        <begin position="176"/>
        <end position="199"/>
    </location>
</feature>
<dbReference type="PROSITE" id="PS00217">
    <property type="entry name" value="SUGAR_TRANSPORT_2"/>
    <property type="match status" value="1"/>
</dbReference>
<sequence length="513" mass="55567">MFNSGTATKQVYVASLFSAIGGICFGYDTGVISSVLNMDPFKIAMNGTTTLSPLEQGTITGLLLAGCFVGSLFAAPLAESFSRKRSIFLYSIVFIIGAAVQTGTNGYASMVCGRAVAGLGIGGLSMIVPLYISELAPADIRGRLIAFQQFTITVGIMLAFWVGAGTQMHFDNEASYRIPLGIQIVPALVLVFGVLFLPYSPRWLASKGRYDECLDVLAYLRSHGDKTDPRTVSEFEEIKQEIELEKAVSITSYVGLLKGTVRRRLVLGVLVQIFQQFTGINSIMYYAPTIFQQAGIDGTSAALIASGVNGVLNVFATVPAMLFVDRLGRRKIMMIGAMVMGTAMLLCGIVMGATGKVSYDAAKQTNVVFMGDNKSASYFCIVMIYFFVAGFAASWGPVGWIYPAEIYPMAVRAKGTSITTAANWLFNFVISEICPVMLASITWGTYIFFGCCCFFMTICVFIFFPETKGRTLEEMDQVFSGSVWAFKDARAGSIPHTTAVIDQEKGSMHKAEL</sequence>
<evidence type="ECO:0000256" key="1">
    <source>
        <dbReference type="ARBA" id="ARBA00004141"/>
    </source>
</evidence>
<dbReference type="OrthoDB" id="4142200at2759"/>
<feature type="transmembrane region" description="Helical" evidence="8">
    <location>
        <begin position="56"/>
        <end position="75"/>
    </location>
</feature>
<dbReference type="InterPro" id="IPR020846">
    <property type="entry name" value="MFS_dom"/>
</dbReference>
<dbReference type="NCBIfam" id="TIGR00879">
    <property type="entry name" value="SP"/>
    <property type="match status" value="1"/>
</dbReference>
<dbReference type="PANTHER" id="PTHR48022:SF2">
    <property type="entry name" value="PLASTIDIC GLUCOSE TRANSPORTER 4"/>
    <property type="match status" value="1"/>
</dbReference>
<dbReference type="GO" id="GO:0005351">
    <property type="term" value="F:carbohydrate:proton symporter activity"/>
    <property type="evidence" value="ECO:0007669"/>
    <property type="project" value="TreeGrafter"/>
</dbReference>
<dbReference type="CDD" id="cd17356">
    <property type="entry name" value="MFS_HXT"/>
    <property type="match status" value="1"/>
</dbReference>
<feature type="transmembrane region" description="Helical" evidence="8">
    <location>
        <begin position="375"/>
        <end position="402"/>
    </location>
</feature>
<dbReference type="FunFam" id="1.20.1250.20:FF:000026">
    <property type="entry name" value="MFS quinate transporter QutD"/>
    <property type="match status" value="1"/>
</dbReference>
<dbReference type="Pfam" id="PF00083">
    <property type="entry name" value="Sugar_tr"/>
    <property type="match status" value="1"/>
</dbReference>
<accession>A0A168QD16</accession>
<reference evidence="10" key="1">
    <citation type="submission" date="2016-04" db="EMBL/GenBank/DDBJ databases">
        <authorList>
            <person name="Evans L.H."/>
            <person name="Alamgir A."/>
            <person name="Owens N."/>
            <person name="Weber N.D."/>
            <person name="Virtaneva K."/>
            <person name="Barbian K."/>
            <person name="Babar A."/>
            <person name="Rosenke K."/>
        </authorList>
    </citation>
    <scope>NUCLEOTIDE SEQUENCE [LARGE SCALE GENOMIC DNA]</scope>
    <source>
        <strain evidence="10">CBS 101.48</strain>
    </source>
</reference>
<dbReference type="InParanoid" id="A0A168QD16"/>
<dbReference type="InterPro" id="IPR036259">
    <property type="entry name" value="MFS_trans_sf"/>
</dbReference>
<feature type="transmembrane region" description="Helical" evidence="8">
    <location>
        <begin position="265"/>
        <end position="287"/>
    </location>
</feature>
<feature type="transmembrane region" description="Helical" evidence="8">
    <location>
        <begin position="422"/>
        <end position="441"/>
    </location>
</feature>
<evidence type="ECO:0000256" key="3">
    <source>
        <dbReference type="ARBA" id="ARBA00022448"/>
    </source>
</evidence>
<dbReference type="Gene3D" id="1.20.1250.20">
    <property type="entry name" value="MFS general substrate transporter like domains"/>
    <property type="match status" value="1"/>
</dbReference>
<dbReference type="InterPro" id="IPR005829">
    <property type="entry name" value="Sugar_transporter_CS"/>
</dbReference>
<evidence type="ECO:0000256" key="8">
    <source>
        <dbReference type="SAM" id="Phobius"/>
    </source>
</evidence>
<evidence type="ECO:0000259" key="9">
    <source>
        <dbReference type="PROSITE" id="PS50850"/>
    </source>
</evidence>
<gene>
    <name evidence="10" type="primary">ABSGL_10208.1 scaffold 11805</name>
</gene>
<comment type="subcellular location">
    <subcellularLocation>
        <location evidence="1">Membrane</location>
        <topology evidence="1">Multi-pass membrane protein</topology>
    </subcellularLocation>
</comment>
<dbReference type="PROSITE" id="PS00216">
    <property type="entry name" value="SUGAR_TRANSPORT_1"/>
    <property type="match status" value="1"/>
</dbReference>
<proteinExistence type="inferred from homology"/>
<keyword evidence="4 8" id="KW-0812">Transmembrane</keyword>
<evidence type="ECO:0000256" key="7">
    <source>
        <dbReference type="RuleBase" id="RU003346"/>
    </source>
</evidence>
<evidence type="ECO:0000256" key="5">
    <source>
        <dbReference type="ARBA" id="ARBA00022989"/>
    </source>
</evidence>
<dbReference type="PANTHER" id="PTHR48022">
    <property type="entry name" value="PLASTIDIC GLUCOSE TRANSPORTER 4"/>
    <property type="match status" value="1"/>
</dbReference>
<dbReference type="InterPro" id="IPR050360">
    <property type="entry name" value="MFS_Sugar_Transporters"/>
</dbReference>
<evidence type="ECO:0000256" key="2">
    <source>
        <dbReference type="ARBA" id="ARBA00010992"/>
    </source>
</evidence>
<feature type="domain" description="Major facilitator superfamily (MFS) profile" evidence="9">
    <location>
        <begin position="14"/>
        <end position="468"/>
    </location>
</feature>
<dbReference type="SUPFAM" id="SSF103473">
    <property type="entry name" value="MFS general substrate transporter"/>
    <property type="match status" value="1"/>
</dbReference>
<dbReference type="AlphaFoldDB" id="A0A168QD16"/>
<dbReference type="OMA" id="FWIQYGT"/>
<keyword evidence="5 8" id="KW-1133">Transmembrane helix</keyword>
<dbReference type="Proteomes" id="UP000078561">
    <property type="component" value="Unassembled WGS sequence"/>
</dbReference>
<feature type="transmembrane region" description="Helical" evidence="8">
    <location>
        <begin position="299"/>
        <end position="323"/>
    </location>
</feature>
<organism evidence="10">
    <name type="scientific">Absidia glauca</name>
    <name type="common">Pin mould</name>
    <dbReference type="NCBI Taxonomy" id="4829"/>
    <lineage>
        <taxon>Eukaryota</taxon>
        <taxon>Fungi</taxon>
        <taxon>Fungi incertae sedis</taxon>
        <taxon>Mucoromycota</taxon>
        <taxon>Mucoromycotina</taxon>
        <taxon>Mucoromycetes</taxon>
        <taxon>Mucorales</taxon>
        <taxon>Cunninghamellaceae</taxon>
        <taxon>Absidia</taxon>
    </lineage>
</organism>
<evidence type="ECO:0000313" key="10">
    <source>
        <dbReference type="EMBL" id="SAM04348.1"/>
    </source>
</evidence>
<feature type="transmembrane region" description="Helical" evidence="8">
    <location>
        <begin position="12"/>
        <end position="36"/>
    </location>
</feature>
<feature type="transmembrane region" description="Helical" evidence="8">
    <location>
        <begin position="114"/>
        <end position="132"/>
    </location>
</feature>
<feature type="transmembrane region" description="Helical" evidence="8">
    <location>
        <begin position="144"/>
        <end position="164"/>
    </location>
</feature>